<comment type="caution">
    <text evidence="1">The sequence shown here is derived from an EMBL/GenBank/DDBJ whole genome shotgun (WGS) entry which is preliminary data.</text>
</comment>
<reference evidence="1 2" key="1">
    <citation type="journal article" date="2021" name="BMC Biol.">
        <title>Horizontally acquired antibacterial genes associated with adaptive radiation of ladybird beetles.</title>
        <authorList>
            <person name="Li H.S."/>
            <person name="Tang X.F."/>
            <person name="Huang Y.H."/>
            <person name="Xu Z.Y."/>
            <person name="Chen M.L."/>
            <person name="Du X.Y."/>
            <person name="Qiu B.Y."/>
            <person name="Chen P.T."/>
            <person name="Zhang W."/>
            <person name="Slipinski A."/>
            <person name="Escalona H.E."/>
            <person name="Waterhouse R.M."/>
            <person name="Zwick A."/>
            <person name="Pang H."/>
        </authorList>
    </citation>
    <scope>NUCLEOTIDE SEQUENCE [LARGE SCALE GENOMIC DNA]</scope>
    <source>
        <strain evidence="1">SYSU2018</strain>
    </source>
</reference>
<evidence type="ECO:0000313" key="1">
    <source>
        <dbReference type="EMBL" id="KAL3272085.1"/>
    </source>
</evidence>
<dbReference type="AlphaFoldDB" id="A0ABD2N045"/>
<name>A0ABD2N045_9CUCU</name>
<dbReference type="EMBL" id="JABFTP020000042">
    <property type="protein sequence ID" value="KAL3272085.1"/>
    <property type="molecule type" value="Genomic_DNA"/>
</dbReference>
<keyword evidence="2" id="KW-1185">Reference proteome</keyword>
<protein>
    <submittedName>
        <fullName evidence="1">Uncharacterized protein</fullName>
    </submittedName>
</protein>
<accession>A0ABD2N045</accession>
<organism evidence="1 2">
    <name type="scientific">Cryptolaemus montrouzieri</name>
    <dbReference type="NCBI Taxonomy" id="559131"/>
    <lineage>
        <taxon>Eukaryota</taxon>
        <taxon>Metazoa</taxon>
        <taxon>Ecdysozoa</taxon>
        <taxon>Arthropoda</taxon>
        <taxon>Hexapoda</taxon>
        <taxon>Insecta</taxon>
        <taxon>Pterygota</taxon>
        <taxon>Neoptera</taxon>
        <taxon>Endopterygota</taxon>
        <taxon>Coleoptera</taxon>
        <taxon>Polyphaga</taxon>
        <taxon>Cucujiformia</taxon>
        <taxon>Coccinelloidea</taxon>
        <taxon>Coccinellidae</taxon>
        <taxon>Scymninae</taxon>
        <taxon>Scymnini</taxon>
        <taxon>Cryptolaemus</taxon>
    </lineage>
</organism>
<sequence length="119" mass="14202">MYEFHPRVEVATRERQRISLIYNIFVNFDNDYEYKVLKEDISDHHRQMVDFMHSFDTSVENLPCVMKERVFSRDKLAQLNIELGNICRERVFQSEDVGSAYNIFTESLVQAFEQVCPIK</sequence>
<evidence type="ECO:0000313" key="2">
    <source>
        <dbReference type="Proteomes" id="UP001516400"/>
    </source>
</evidence>
<gene>
    <name evidence="1" type="ORF">HHI36_022547</name>
</gene>
<dbReference type="Proteomes" id="UP001516400">
    <property type="component" value="Unassembled WGS sequence"/>
</dbReference>
<proteinExistence type="predicted"/>